<dbReference type="Gene3D" id="1.10.246.220">
    <property type="match status" value="1"/>
</dbReference>
<name>S2IW59_MUCC1</name>
<feature type="compositionally biased region" description="Acidic residues" evidence="1">
    <location>
        <begin position="284"/>
        <end position="300"/>
    </location>
</feature>
<dbReference type="AlphaFoldDB" id="S2IW59"/>
<feature type="region of interest" description="Disordered" evidence="1">
    <location>
        <begin position="268"/>
        <end position="504"/>
    </location>
</feature>
<gene>
    <name evidence="2" type="ORF">HMPREF1544_11729</name>
</gene>
<feature type="compositionally biased region" description="Acidic residues" evidence="1">
    <location>
        <begin position="322"/>
        <end position="339"/>
    </location>
</feature>
<dbReference type="InterPro" id="IPR009057">
    <property type="entry name" value="Homeodomain-like_sf"/>
</dbReference>
<dbReference type="Proteomes" id="UP000014254">
    <property type="component" value="Unassembled WGS sequence"/>
</dbReference>
<evidence type="ECO:0000313" key="3">
    <source>
        <dbReference type="Proteomes" id="UP000014254"/>
    </source>
</evidence>
<dbReference type="InParanoid" id="S2IW59"/>
<keyword evidence="3" id="KW-1185">Reference proteome</keyword>
<evidence type="ECO:0008006" key="4">
    <source>
        <dbReference type="Google" id="ProtNLM"/>
    </source>
</evidence>
<protein>
    <recommendedName>
        <fullName evidence="4">Myb-like domain-containing protein</fullName>
    </recommendedName>
</protein>
<accession>S2IW59</accession>
<feature type="compositionally biased region" description="Basic and acidic residues" evidence="1">
    <location>
        <begin position="494"/>
        <end position="504"/>
    </location>
</feature>
<proteinExistence type="predicted"/>
<feature type="compositionally biased region" description="Acidic residues" evidence="1">
    <location>
        <begin position="460"/>
        <end position="473"/>
    </location>
</feature>
<dbReference type="OrthoDB" id="3366990at2759"/>
<feature type="compositionally biased region" description="Low complexity" evidence="1">
    <location>
        <begin position="268"/>
        <end position="278"/>
    </location>
</feature>
<dbReference type="EMBL" id="KE124165">
    <property type="protein sequence ID" value="EPB81554.1"/>
    <property type="molecule type" value="Genomic_DNA"/>
</dbReference>
<dbReference type="VEuPathDB" id="FungiDB:HMPREF1544_11729"/>
<dbReference type="CDD" id="cd11660">
    <property type="entry name" value="SANT_TRF"/>
    <property type="match status" value="1"/>
</dbReference>
<evidence type="ECO:0000313" key="2">
    <source>
        <dbReference type="EMBL" id="EPB81554.1"/>
    </source>
</evidence>
<reference evidence="3" key="1">
    <citation type="submission" date="2013-05" db="EMBL/GenBank/DDBJ databases">
        <title>The Genome sequence of Mucor circinelloides f. circinelloides 1006PhL.</title>
        <authorList>
            <consortium name="The Broad Institute Genomics Platform"/>
            <person name="Cuomo C."/>
            <person name="Earl A."/>
            <person name="Findley K."/>
            <person name="Lee S.C."/>
            <person name="Walker B."/>
            <person name="Young S."/>
            <person name="Zeng Q."/>
            <person name="Gargeya S."/>
            <person name="Fitzgerald M."/>
            <person name="Haas B."/>
            <person name="Abouelleil A."/>
            <person name="Allen A.W."/>
            <person name="Alvarado L."/>
            <person name="Arachchi H.M."/>
            <person name="Berlin A.M."/>
            <person name="Chapman S.B."/>
            <person name="Gainer-Dewar J."/>
            <person name="Goldberg J."/>
            <person name="Griggs A."/>
            <person name="Gujja S."/>
            <person name="Hansen M."/>
            <person name="Howarth C."/>
            <person name="Imamovic A."/>
            <person name="Ireland A."/>
            <person name="Larimer J."/>
            <person name="McCowan C."/>
            <person name="Murphy C."/>
            <person name="Pearson M."/>
            <person name="Poon T.W."/>
            <person name="Priest M."/>
            <person name="Roberts A."/>
            <person name="Saif S."/>
            <person name="Shea T."/>
            <person name="Sisk P."/>
            <person name="Sykes S."/>
            <person name="Wortman J."/>
            <person name="Nusbaum C."/>
            <person name="Birren B."/>
        </authorList>
    </citation>
    <scope>NUCLEOTIDE SEQUENCE [LARGE SCALE GENOMIC DNA]</scope>
    <source>
        <strain evidence="3">1006PhL</strain>
    </source>
</reference>
<dbReference type="STRING" id="1220926.S2IW59"/>
<organism evidence="2 3">
    <name type="scientific">Mucor circinelloides f. circinelloides (strain 1006PhL)</name>
    <name type="common">Mucormycosis agent</name>
    <name type="synonym">Calyptromyces circinelloides</name>
    <dbReference type="NCBI Taxonomy" id="1220926"/>
    <lineage>
        <taxon>Eukaryota</taxon>
        <taxon>Fungi</taxon>
        <taxon>Fungi incertae sedis</taxon>
        <taxon>Mucoromycota</taxon>
        <taxon>Mucoromycotina</taxon>
        <taxon>Mucoromycetes</taxon>
        <taxon>Mucorales</taxon>
        <taxon>Mucorineae</taxon>
        <taxon>Mucoraceae</taxon>
        <taxon>Mucor</taxon>
    </lineage>
</organism>
<feature type="compositionally biased region" description="Acidic residues" evidence="1">
    <location>
        <begin position="368"/>
        <end position="379"/>
    </location>
</feature>
<sequence length="571" mass="65427">MGSQESLTTTLDECAVQSLILLHFIIGNAPGSKIDDFYKQLKASKQSVYHDSMFRNLGTLISELQDEKISEKDMAEMRKLVDKIDLATFAYNILRDKEYQTCVNSFFQRAVSSFNKYTKNEIQLFLSLRLHLLRREINAHTDADKPEFVIKHFPELVHKYFPEEPRAYHFGNDTSEKEAGRYQIMMAVNIVSQFLCSEENKLGIAARFGGRALVKKLLYEFIQYKLDADFDYEADREEEEEFPETEDEIKALVDEIFDDDFNNKVMEEVNASENSENVYKMEQDSEEDSDQDSGDSDSDSGDSSTTSASNENKKQTYADQLINEDGEEDELMYDDDEFGDNNSTGRGASIPRTRITDVQPSARAVTAEEADFSDDVESDSESHSSHVSYTTNSFAIGSQRQQSPYADAQNSRKRRASVESDFTPSVSHRSSRVRSVDEVEESDFTPSVSRRGPRVRSADEVEESEESEEEEENSMPHRFYTGADGIPRPVPELPKTRERTQRWTEDEVQALEEGLNFFKKRAWAQILKMYSDRLGLHKSPQLKDKAVNEVKRRQKEGLPLGGFKYHVNPRK</sequence>
<feature type="compositionally biased region" description="Polar residues" evidence="1">
    <location>
        <begin position="389"/>
        <end position="404"/>
    </location>
</feature>
<evidence type="ECO:0000256" key="1">
    <source>
        <dbReference type="SAM" id="MobiDB-lite"/>
    </source>
</evidence>
<dbReference type="SUPFAM" id="SSF46689">
    <property type="entry name" value="Homeodomain-like"/>
    <property type="match status" value="1"/>
</dbReference>